<evidence type="ECO:0000256" key="4">
    <source>
        <dbReference type="ARBA" id="ARBA00010617"/>
    </source>
</evidence>
<organism evidence="16 17">
    <name type="scientific">Asbolus verrucosus</name>
    <name type="common">Desert ironclad beetle</name>
    <dbReference type="NCBI Taxonomy" id="1661398"/>
    <lineage>
        <taxon>Eukaryota</taxon>
        <taxon>Metazoa</taxon>
        <taxon>Ecdysozoa</taxon>
        <taxon>Arthropoda</taxon>
        <taxon>Hexapoda</taxon>
        <taxon>Insecta</taxon>
        <taxon>Pterygota</taxon>
        <taxon>Neoptera</taxon>
        <taxon>Endopterygota</taxon>
        <taxon>Coleoptera</taxon>
        <taxon>Polyphaga</taxon>
        <taxon>Cucujiformia</taxon>
        <taxon>Tenebrionidae</taxon>
        <taxon>Pimeliinae</taxon>
        <taxon>Asbolus</taxon>
    </lineage>
</organism>
<dbReference type="InterPro" id="IPR017972">
    <property type="entry name" value="Cyt_P450_CS"/>
</dbReference>
<reference evidence="16 17" key="1">
    <citation type="submission" date="2017-03" db="EMBL/GenBank/DDBJ databases">
        <title>Genome of the blue death feigning beetle - Asbolus verrucosus.</title>
        <authorList>
            <person name="Rider S.D."/>
        </authorList>
    </citation>
    <scope>NUCLEOTIDE SEQUENCE [LARGE SCALE GENOMIC DNA]</scope>
    <source>
        <strain evidence="16">Butters</strain>
        <tissue evidence="16">Head and leg muscle</tissue>
    </source>
</reference>
<evidence type="ECO:0000313" key="17">
    <source>
        <dbReference type="Proteomes" id="UP000292052"/>
    </source>
</evidence>
<dbReference type="GO" id="GO:0005789">
    <property type="term" value="C:endoplasmic reticulum membrane"/>
    <property type="evidence" value="ECO:0007669"/>
    <property type="project" value="UniProtKB-SubCell"/>
</dbReference>
<keyword evidence="5 13" id="KW-0349">Heme</keyword>
<evidence type="ECO:0000256" key="15">
    <source>
        <dbReference type="SAM" id="Phobius"/>
    </source>
</evidence>
<dbReference type="PRINTS" id="PR00463">
    <property type="entry name" value="EP450I"/>
</dbReference>
<feature type="binding site" description="axial binding residue" evidence="13">
    <location>
        <position position="456"/>
    </location>
    <ligand>
        <name>heme</name>
        <dbReference type="ChEBI" id="CHEBI:30413"/>
    </ligand>
    <ligandPart>
        <name>Fe</name>
        <dbReference type="ChEBI" id="CHEBI:18248"/>
    </ligandPart>
</feature>
<feature type="transmembrane region" description="Helical" evidence="15">
    <location>
        <begin position="6"/>
        <end position="26"/>
    </location>
</feature>
<gene>
    <name evidence="16" type="ORF">BDFB_013713</name>
</gene>
<evidence type="ECO:0000313" key="16">
    <source>
        <dbReference type="EMBL" id="RZB38957.1"/>
    </source>
</evidence>
<evidence type="ECO:0000256" key="8">
    <source>
        <dbReference type="ARBA" id="ARBA00022848"/>
    </source>
</evidence>
<dbReference type="PRINTS" id="PR00385">
    <property type="entry name" value="P450"/>
</dbReference>
<dbReference type="InterPro" id="IPR050476">
    <property type="entry name" value="Insect_CytP450_Detox"/>
</dbReference>
<evidence type="ECO:0000256" key="10">
    <source>
        <dbReference type="ARBA" id="ARBA00023004"/>
    </source>
</evidence>
<dbReference type="GO" id="GO:0004497">
    <property type="term" value="F:monooxygenase activity"/>
    <property type="evidence" value="ECO:0007669"/>
    <property type="project" value="UniProtKB-KW"/>
</dbReference>
<evidence type="ECO:0000256" key="2">
    <source>
        <dbReference type="ARBA" id="ARBA00004174"/>
    </source>
</evidence>
<keyword evidence="7" id="KW-0256">Endoplasmic reticulum</keyword>
<evidence type="ECO:0000256" key="14">
    <source>
        <dbReference type="RuleBase" id="RU000461"/>
    </source>
</evidence>
<evidence type="ECO:0000256" key="11">
    <source>
        <dbReference type="ARBA" id="ARBA00023033"/>
    </source>
</evidence>
<evidence type="ECO:0000256" key="5">
    <source>
        <dbReference type="ARBA" id="ARBA00022617"/>
    </source>
</evidence>
<keyword evidence="9 14" id="KW-0560">Oxidoreductase</keyword>
<sequence length="478" mass="56091">MFFNNSILVDFVGVIVTLIVVIVTYFKWNYLYWKRRNVQYLEPSLPWGNILNPLKRHEAIGVTIKRLYDEMRSKGWHYGGIYMLSTPYYLVTDLDQVKNILTQDFQHFVDRGIYYNEKDDPISAHLFAIGGTKWRNLRMKLTPTFTSGKMKMMFQTLLNCETNLQEKIEEQYKRGLPIDIKDVLGCFTTDIIGSCAFGLECNTFKEENSPFRVYGKKVFSPGTYRRLSRAVSMNFPNFGKAVGIRHFPKDISDFFTKVVTDTVEYREKNNVTRKDFMQLLIELKNNNLVKEGGYRHDGNTLTIEEVTAQSFIFFLAGFETSSTTMTFTLYELAKNQHIQQKMREEIESVLTKHNGKFSYDAIQDMKYMNQVLNETLRKYPPVPFITRLCVKDYQVPGTNTVIEKGTRVIIPILGIHHDKEYYPHPERFEPERFNEENSTSRPHYAHIPFGEGPRICIGRMELLQMTHFYYSLNWLDKK</sequence>
<evidence type="ECO:0000256" key="7">
    <source>
        <dbReference type="ARBA" id="ARBA00022824"/>
    </source>
</evidence>
<keyword evidence="6 13" id="KW-0479">Metal-binding</keyword>
<evidence type="ECO:0000256" key="13">
    <source>
        <dbReference type="PIRSR" id="PIRSR602401-1"/>
    </source>
</evidence>
<keyword evidence="11 14" id="KW-0503">Monooxygenase</keyword>
<dbReference type="STRING" id="1661398.A0A482V6U7"/>
<keyword evidence="10 13" id="KW-0408">Iron</keyword>
<keyword evidence="12 15" id="KW-0472">Membrane</keyword>
<proteinExistence type="inferred from homology"/>
<keyword evidence="8" id="KW-0492">Microsome</keyword>
<accession>A0A482V6U7</accession>
<dbReference type="PANTHER" id="PTHR24292:SF100">
    <property type="entry name" value="CYTOCHROME P450 6A16, ISOFORM B-RELATED"/>
    <property type="match status" value="1"/>
</dbReference>
<keyword evidence="15" id="KW-0812">Transmembrane</keyword>
<evidence type="ECO:0000256" key="3">
    <source>
        <dbReference type="ARBA" id="ARBA00004406"/>
    </source>
</evidence>
<protein>
    <submittedName>
        <fullName evidence="16">p450 domain containing protein</fullName>
    </submittedName>
</protein>
<keyword evidence="15" id="KW-1133">Transmembrane helix</keyword>
<dbReference type="OrthoDB" id="2789670at2759"/>
<dbReference type="Proteomes" id="UP000292052">
    <property type="component" value="Unassembled WGS sequence"/>
</dbReference>
<dbReference type="GO" id="GO:0020037">
    <property type="term" value="F:heme binding"/>
    <property type="evidence" value="ECO:0007669"/>
    <property type="project" value="InterPro"/>
</dbReference>
<dbReference type="Pfam" id="PF00067">
    <property type="entry name" value="p450"/>
    <property type="match status" value="1"/>
</dbReference>
<comment type="caution">
    <text evidence="16">The sequence shown here is derived from an EMBL/GenBank/DDBJ whole genome shotgun (WGS) entry which is preliminary data.</text>
</comment>
<dbReference type="GO" id="GO:0005506">
    <property type="term" value="F:iron ion binding"/>
    <property type="evidence" value="ECO:0007669"/>
    <property type="project" value="InterPro"/>
</dbReference>
<keyword evidence="17" id="KW-1185">Reference proteome</keyword>
<comment type="similarity">
    <text evidence="4 14">Belongs to the cytochrome P450 family.</text>
</comment>
<dbReference type="EMBL" id="QDEB01132317">
    <property type="protein sequence ID" value="RZB38957.1"/>
    <property type="molecule type" value="Genomic_DNA"/>
</dbReference>
<evidence type="ECO:0000256" key="9">
    <source>
        <dbReference type="ARBA" id="ARBA00023002"/>
    </source>
</evidence>
<dbReference type="InterPro" id="IPR001128">
    <property type="entry name" value="Cyt_P450"/>
</dbReference>
<dbReference type="GO" id="GO:0016705">
    <property type="term" value="F:oxidoreductase activity, acting on paired donors, with incorporation or reduction of molecular oxygen"/>
    <property type="evidence" value="ECO:0007669"/>
    <property type="project" value="InterPro"/>
</dbReference>
<dbReference type="AlphaFoldDB" id="A0A482V6U7"/>
<name>A0A482V6U7_ASBVE</name>
<dbReference type="FunFam" id="1.10.630.10:FF:000042">
    <property type="entry name" value="Cytochrome P450"/>
    <property type="match status" value="1"/>
</dbReference>
<dbReference type="PANTHER" id="PTHR24292">
    <property type="entry name" value="CYTOCHROME P450"/>
    <property type="match status" value="1"/>
</dbReference>
<dbReference type="SUPFAM" id="SSF48264">
    <property type="entry name" value="Cytochrome P450"/>
    <property type="match status" value="1"/>
</dbReference>
<comment type="subcellular location">
    <subcellularLocation>
        <location evidence="3">Endoplasmic reticulum membrane</location>
        <topology evidence="3">Peripheral membrane protein</topology>
    </subcellularLocation>
    <subcellularLocation>
        <location evidence="2">Microsome membrane</location>
        <topology evidence="2">Peripheral membrane protein</topology>
    </subcellularLocation>
</comment>
<evidence type="ECO:0000256" key="1">
    <source>
        <dbReference type="ARBA" id="ARBA00001971"/>
    </source>
</evidence>
<dbReference type="InterPro" id="IPR002401">
    <property type="entry name" value="Cyt_P450_E_grp-I"/>
</dbReference>
<comment type="cofactor">
    <cofactor evidence="1 13">
        <name>heme</name>
        <dbReference type="ChEBI" id="CHEBI:30413"/>
    </cofactor>
</comment>
<dbReference type="Gene3D" id="1.10.630.10">
    <property type="entry name" value="Cytochrome P450"/>
    <property type="match status" value="1"/>
</dbReference>
<dbReference type="PROSITE" id="PS00086">
    <property type="entry name" value="CYTOCHROME_P450"/>
    <property type="match status" value="1"/>
</dbReference>
<dbReference type="InterPro" id="IPR036396">
    <property type="entry name" value="Cyt_P450_sf"/>
</dbReference>
<evidence type="ECO:0000256" key="12">
    <source>
        <dbReference type="ARBA" id="ARBA00023136"/>
    </source>
</evidence>
<dbReference type="CDD" id="cd11056">
    <property type="entry name" value="CYP6-like"/>
    <property type="match status" value="1"/>
</dbReference>
<evidence type="ECO:0000256" key="6">
    <source>
        <dbReference type="ARBA" id="ARBA00022723"/>
    </source>
</evidence>